<evidence type="ECO:0000256" key="5">
    <source>
        <dbReference type="ARBA" id="ARBA00023136"/>
    </source>
</evidence>
<keyword evidence="2 6" id="KW-0728">SH3 domain</keyword>
<feature type="compositionally biased region" description="Polar residues" evidence="7">
    <location>
        <begin position="378"/>
        <end position="394"/>
    </location>
</feature>
<keyword evidence="5 8" id="KW-0472">Membrane</keyword>
<keyword evidence="3 8" id="KW-0812">Transmembrane</keyword>
<evidence type="ECO:0000256" key="6">
    <source>
        <dbReference type="PROSITE-ProRule" id="PRU00192"/>
    </source>
</evidence>
<dbReference type="STRING" id="675120.N1PK02"/>
<evidence type="ECO:0000313" key="10">
    <source>
        <dbReference type="EMBL" id="EME42712.1"/>
    </source>
</evidence>
<dbReference type="Gene3D" id="2.30.30.40">
    <property type="entry name" value="SH3 Domains"/>
    <property type="match status" value="1"/>
</dbReference>
<feature type="compositionally biased region" description="Low complexity" evidence="7">
    <location>
        <begin position="261"/>
        <end position="277"/>
    </location>
</feature>
<dbReference type="SMART" id="SM00326">
    <property type="entry name" value="SH3"/>
    <property type="match status" value="1"/>
</dbReference>
<feature type="compositionally biased region" description="Pro residues" evidence="7">
    <location>
        <begin position="478"/>
        <end position="488"/>
    </location>
</feature>
<dbReference type="OrthoDB" id="5340910at2759"/>
<dbReference type="AlphaFoldDB" id="N1PK02"/>
<keyword evidence="11" id="KW-1185">Reference proteome</keyword>
<gene>
    <name evidence="10" type="ORF">DOTSEDRAFT_73504</name>
</gene>
<dbReference type="OMA" id="PFNDPVN"/>
<evidence type="ECO:0000256" key="2">
    <source>
        <dbReference type="ARBA" id="ARBA00022443"/>
    </source>
</evidence>
<name>N1PK02_DOTSN</name>
<feature type="transmembrane region" description="Helical" evidence="8">
    <location>
        <begin position="184"/>
        <end position="205"/>
    </location>
</feature>
<dbReference type="eggNOG" id="ENOG502S2UQ">
    <property type="taxonomic scope" value="Eukaryota"/>
</dbReference>
<keyword evidence="4 8" id="KW-1133">Transmembrane helix</keyword>
<feature type="compositionally biased region" description="Low complexity" evidence="7">
    <location>
        <begin position="534"/>
        <end position="548"/>
    </location>
</feature>
<evidence type="ECO:0000256" key="3">
    <source>
        <dbReference type="ARBA" id="ARBA00022692"/>
    </source>
</evidence>
<dbReference type="InterPro" id="IPR036028">
    <property type="entry name" value="SH3-like_dom_sf"/>
</dbReference>
<evidence type="ECO:0000256" key="1">
    <source>
        <dbReference type="ARBA" id="ARBA00004167"/>
    </source>
</evidence>
<evidence type="ECO:0000313" key="11">
    <source>
        <dbReference type="Proteomes" id="UP000016933"/>
    </source>
</evidence>
<dbReference type="PANTHER" id="PTHR15549">
    <property type="entry name" value="PAIRED IMMUNOGLOBULIN-LIKE TYPE 2 RECEPTOR"/>
    <property type="match status" value="1"/>
</dbReference>
<dbReference type="Pfam" id="PF14604">
    <property type="entry name" value="SH3_9"/>
    <property type="match status" value="1"/>
</dbReference>
<protein>
    <recommendedName>
        <fullName evidence="9">SH3 domain-containing protein</fullName>
    </recommendedName>
</protein>
<evidence type="ECO:0000256" key="7">
    <source>
        <dbReference type="SAM" id="MobiDB-lite"/>
    </source>
</evidence>
<dbReference type="PROSITE" id="PS50002">
    <property type="entry name" value="SH3"/>
    <property type="match status" value="1"/>
</dbReference>
<feature type="region of interest" description="Disordered" evidence="7">
    <location>
        <begin position="470"/>
        <end position="561"/>
    </location>
</feature>
<dbReference type="GO" id="GO:0071944">
    <property type="term" value="C:cell periphery"/>
    <property type="evidence" value="ECO:0007669"/>
    <property type="project" value="UniProtKB-ARBA"/>
</dbReference>
<feature type="region of interest" description="Disordered" evidence="7">
    <location>
        <begin position="315"/>
        <end position="423"/>
    </location>
</feature>
<feature type="domain" description="SH3" evidence="9">
    <location>
        <begin position="416"/>
        <end position="477"/>
    </location>
</feature>
<feature type="region of interest" description="Disordered" evidence="7">
    <location>
        <begin position="247"/>
        <end position="278"/>
    </location>
</feature>
<dbReference type="HOGENOM" id="CLU_018830_0_1_1"/>
<dbReference type="InterPro" id="IPR051694">
    <property type="entry name" value="Immunoregulatory_rcpt-like"/>
</dbReference>
<evidence type="ECO:0000259" key="9">
    <source>
        <dbReference type="PROSITE" id="PS50002"/>
    </source>
</evidence>
<organism evidence="10 11">
    <name type="scientific">Dothistroma septosporum (strain NZE10 / CBS 128990)</name>
    <name type="common">Red band needle blight fungus</name>
    <name type="synonym">Mycosphaerella pini</name>
    <dbReference type="NCBI Taxonomy" id="675120"/>
    <lineage>
        <taxon>Eukaryota</taxon>
        <taxon>Fungi</taxon>
        <taxon>Dikarya</taxon>
        <taxon>Ascomycota</taxon>
        <taxon>Pezizomycotina</taxon>
        <taxon>Dothideomycetes</taxon>
        <taxon>Dothideomycetidae</taxon>
        <taxon>Mycosphaerellales</taxon>
        <taxon>Mycosphaerellaceae</taxon>
        <taxon>Dothistroma</taxon>
    </lineage>
</organism>
<evidence type="ECO:0000256" key="8">
    <source>
        <dbReference type="SAM" id="Phobius"/>
    </source>
</evidence>
<proteinExistence type="predicted"/>
<dbReference type="Proteomes" id="UP000016933">
    <property type="component" value="Unassembled WGS sequence"/>
</dbReference>
<feature type="compositionally biased region" description="Polar residues" evidence="7">
    <location>
        <begin position="523"/>
        <end position="533"/>
    </location>
</feature>
<accession>N1PK02</accession>
<comment type="subcellular location">
    <subcellularLocation>
        <location evidence="1">Membrane</location>
        <topology evidence="1">Single-pass membrane protein</topology>
    </subcellularLocation>
</comment>
<feature type="compositionally biased region" description="Low complexity" evidence="7">
    <location>
        <begin position="395"/>
        <end position="408"/>
    </location>
</feature>
<reference evidence="11" key="1">
    <citation type="journal article" date="2012" name="PLoS Genet.">
        <title>The genomes of the fungal plant pathogens Cladosporium fulvum and Dothistroma septosporum reveal adaptation to different hosts and lifestyles but also signatures of common ancestry.</title>
        <authorList>
            <person name="de Wit P.J.G.M."/>
            <person name="van der Burgt A."/>
            <person name="Oekmen B."/>
            <person name="Stergiopoulos I."/>
            <person name="Abd-Elsalam K.A."/>
            <person name="Aerts A.L."/>
            <person name="Bahkali A.H."/>
            <person name="Beenen H.G."/>
            <person name="Chettri P."/>
            <person name="Cox M.P."/>
            <person name="Datema E."/>
            <person name="de Vries R.P."/>
            <person name="Dhillon B."/>
            <person name="Ganley A.R."/>
            <person name="Griffiths S.A."/>
            <person name="Guo Y."/>
            <person name="Hamelin R.C."/>
            <person name="Henrissat B."/>
            <person name="Kabir M.S."/>
            <person name="Jashni M.K."/>
            <person name="Kema G."/>
            <person name="Klaubauf S."/>
            <person name="Lapidus A."/>
            <person name="Levasseur A."/>
            <person name="Lindquist E."/>
            <person name="Mehrabi R."/>
            <person name="Ohm R.A."/>
            <person name="Owen T.J."/>
            <person name="Salamov A."/>
            <person name="Schwelm A."/>
            <person name="Schijlen E."/>
            <person name="Sun H."/>
            <person name="van den Burg H.A."/>
            <person name="van Ham R.C.H.J."/>
            <person name="Zhang S."/>
            <person name="Goodwin S.B."/>
            <person name="Grigoriev I.V."/>
            <person name="Collemare J."/>
            <person name="Bradshaw R.E."/>
        </authorList>
    </citation>
    <scope>NUCLEOTIDE SEQUENCE [LARGE SCALE GENOMIC DNA]</scope>
    <source>
        <strain evidence="11">NZE10 / CBS 128990</strain>
    </source>
</reference>
<dbReference type="GO" id="GO:0016020">
    <property type="term" value="C:membrane"/>
    <property type="evidence" value="ECO:0007669"/>
    <property type="project" value="UniProtKB-SubCell"/>
</dbReference>
<feature type="compositionally biased region" description="Low complexity" evidence="7">
    <location>
        <begin position="354"/>
        <end position="371"/>
    </location>
</feature>
<dbReference type="EMBL" id="KB446541">
    <property type="protein sequence ID" value="EME42712.1"/>
    <property type="molecule type" value="Genomic_DNA"/>
</dbReference>
<dbReference type="InterPro" id="IPR001452">
    <property type="entry name" value="SH3_domain"/>
</dbReference>
<evidence type="ECO:0000256" key="4">
    <source>
        <dbReference type="ARBA" id="ARBA00022989"/>
    </source>
</evidence>
<dbReference type="SUPFAM" id="SSF50044">
    <property type="entry name" value="SH3-domain"/>
    <property type="match status" value="1"/>
</dbReference>
<sequence>MGLHKRHMAGRVLRDDAARAHLAMHKRDSHGDQPIMHVPEGFQAKQLDDSAAVSVVYVTLPQTFSGAAVYSTLGTTPTADSNAQATDDASYASALASYSSAMSVYDAAKSASASPTSVAVVTPKSSAHSTLATALQNAALASTAAATYAAGTPIQATRAAASATSTSDAQIEQSSSGLSGGAKAGLAFGIILAFALAAGLIFFCWRRKKNSQQQEAALNEKHGSFADAGARRVEAGGPQPALPIVAAAAGRRDSSMTEKVPASLRSSRTASTAPRLSLRPVTQFLPNLGETNGPNRSVGSNLDVAAGRSGWERAPAVAQQNPFDDATAEKQAPQSNSPPQNPFDEPEDKRSSDSQDAARAAGVAAGAAVMASKKHSPKSSWEGSESATPKSSRFATAAAVPVAAAGSPRGPPPPRGPNNVHRVQLDFKPSMEDELELVSGQLVRMLHEYDDGWALCIRMDRSQQGVAPRTCLSKLPVKPRPQGPPPQGSRPGTSQGPRRPSNATPPGPNGPMHQGPVVPRPLTPSQGSRSPSLTSSNGEASTSTSGGSAKIGRKPVPGQAM</sequence>
<reference evidence="10 11" key="2">
    <citation type="journal article" date="2012" name="PLoS Pathog.">
        <title>Diverse lifestyles and strategies of plant pathogenesis encoded in the genomes of eighteen Dothideomycetes fungi.</title>
        <authorList>
            <person name="Ohm R.A."/>
            <person name="Feau N."/>
            <person name="Henrissat B."/>
            <person name="Schoch C.L."/>
            <person name="Horwitz B.A."/>
            <person name="Barry K.W."/>
            <person name="Condon B.J."/>
            <person name="Copeland A.C."/>
            <person name="Dhillon B."/>
            <person name="Glaser F."/>
            <person name="Hesse C.N."/>
            <person name="Kosti I."/>
            <person name="LaButti K."/>
            <person name="Lindquist E.A."/>
            <person name="Lucas S."/>
            <person name="Salamov A.A."/>
            <person name="Bradshaw R.E."/>
            <person name="Ciuffetti L."/>
            <person name="Hamelin R.C."/>
            <person name="Kema G.H.J."/>
            <person name="Lawrence C."/>
            <person name="Scott J.A."/>
            <person name="Spatafora J.W."/>
            <person name="Turgeon B.G."/>
            <person name="de Wit P.J.G.M."/>
            <person name="Zhong S."/>
            <person name="Goodwin S.B."/>
            <person name="Grigoriev I.V."/>
        </authorList>
    </citation>
    <scope>NUCLEOTIDE SEQUENCE [LARGE SCALE GENOMIC DNA]</scope>
    <source>
        <strain evidence="11">NZE10 / CBS 128990</strain>
    </source>
</reference>